<dbReference type="RefSeq" id="XP_013430492.1">
    <property type="nucleotide sequence ID" value="XM_013575038.1"/>
</dbReference>
<organism evidence="2 3">
    <name type="scientific">Aureobasidium namibiae CBS 147.97</name>
    <dbReference type="NCBI Taxonomy" id="1043004"/>
    <lineage>
        <taxon>Eukaryota</taxon>
        <taxon>Fungi</taxon>
        <taxon>Dikarya</taxon>
        <taxon>Ascomycota</taxon>
        <taxon>Pezizomycotina</taxon>
        <taxon>Dothideomycetes</taxon>
        <taxon>Dothideomycetidae</taxon>
        <taxon>Dothideales</taxon>
        <taxon>Saccotheciaceae</taxon>
        <taxon>Aureobasidium</taxon>
    </lineage>
</organism>
<dbReference type="HOGENOM" id="CLU_1250432_0_0_1"/>
<name>A0A074X206_9PEZI</name>
<feature type="region of interest" description="Disordered" evidence="1">
    <location>
        <begin position="197"/>
        <end position="221"/>
    </location>
</feature>
<feature type="compositionally biased region" description="Polar residues" evidence="1">
    <location>
        <begin position="212"/>
        <end position="221"/>
    </location>
</feature>
<dbReference type="OrthoDB" id="3780330at2759"/>
<feature type="compositionally biased region" description="Basic and acidic residues" evidence="1">
    <location>
        <begin position="197"/>
        <end position="206"/>
    </location>
</feature>
<gene>
    <name evidence="2" type="ORF">M436DRAFT_79324</name>
</gene>
<evidence type="ECO:0000313" key="2">
    <source>
        <dbReference type="EMBL" id="KEQ76062.1"/>
    </source>
</evidence>
<dbReference type="Proteomes" id="UP000027730">
    <property type="component" value="Unassembled WGS sequence"/>
</dbReference>
<keyword evidence="3" id="KW-1185">Reference proteome</keyword>
<protein>
    <submittedName>
        <fullName evidence="2">Uncharacterized protein</fullName>
    </submittedName>
</protein>
<proteinExistence type="predicted"/>
<dbReference type="GeneID" id="25416411"/>
<evidence type="ECO:0000256" key="1">
    <source>
        <dbReference type="SAM" id="MobiDB-lite"/>
    </source>
</evidence>
<accession>A0A074X206</accession>
<dbReference type="AlphaFoldDB" id="A0A074X206"/>
<reference evidence="2 3" key="1">
    <citation type="journal article" date="2014" name="BMC Genomics">
        <title>Genome sequencing of four Aureobasidium pullulans varieties: biotechnological potential, stress tolerance, and description of new species.</title>
        <authorList>
            <person name="Gostin Ar C."/>
            <person name="Ohm R.A."/>
            <person name="Kogej T."/>
            <person name="Sonjak S."/>
            <person name="Turk M."/>
            <person name="Zajc J."/>
            <person name="Zalar P."/>
            <person name="Grube M."/>
            <person name="Sun H."/>
            <person name="Han J."/>
            <person name="Sharma A."/>
            <person name="Chiniquy J."/>
            <person name="Ngan C.Y."/>
            <person name="Lipzen A."/>
            <person name="Barry K."/>
            <person name="Grigoriev I.V."/>
            <person name="Gunde-Cimerman N."/>
        </authorList>
    </citation>
    <scope>NUCLEOTIDE SEQUENCE [LARGE SCALE GENOMIC DNA]</scope>
    <source>
        <strain evidence="2 3">CBS 147.97</strain>
    </source>
</reference>
<evidence type="ECO:0000313" key="3">
    <source>
        <dbReference type="Proteomes" id="UP000027730"/>
    </source>
</evidence>
<sequence length="221" mass="24824">MISYGLVVQIAGLSEWEDKHILDLAFVAHEQFLTQFAKDDNAKRYKSPSLSAKDKPRVTTTMVVDNTAYIATSLKGKGAYIYDLSKSDIKGNHPCEGPVLEGLRRCQQRSIDLDNTTQMHRTKAKCGEYMAALAFCIDTRQQRELSDAKIVSIFAKSPTENVLIPPCDKTSSGEKGVWNEWGCNEFTQDVKMHVITDKDGREAKDVADEDIQQPSEQTRYP</sequence>
<dbReference type="EMBL" id="KL584704">
    <property type="protein sequence ID" value="KEQ76062.1"/>
    <property type="molecule type" value="Genomic_DNA"/>
</dbReference>